<dbReference type="Proteomes" id="UP000015441">
    <property type="component" value="Unassembled WGS sequence"/>
</dbReference>
<dbReference type="InParanoid" id="N1J9C5"/>
<reference evidence="4" key="2">
    <citation type="journal article" date="2023" name="Proc. Natl. Acad. Sci. U.S.A.">
        <title>Structural polymorphisms within a common powdery mildew effector scaffold as a driver of coevolution with cereal immune receptors.</title>
        <authorList>
            <person name="Cao Y."/>
            <person name="Kummel F."/>
            <person name="Logemann E."/>
            <person name="Gebauer J.M."/>
            <person name="Lawson A.W."/>
            <person name="Yu D."/>
            <person name="Uthoff M."/>
            <person name="Keller B."/>
            <person name="Jirschitzka J."/>
            <person name="Baumann U."/>
            <person name="Tsuda K."/>
            <person name="Chai J."/>
            <person name="Schulze-Lefert P."/>
        </authorList>
    </citation>
    <scope>X-RAY CRYSTALLOGRAPHY (1.37 ANGSTROMS) OF 22-118</scope>
    <scope>DISULFIDE BONDS</scope>
</reference>
<keyword evidence="1" id="KW-0732">Signal</keyword>
<feature type="disulfide bond" evidence="4">
    <location>
        <begin position="26"/>
        <end position="106"/>
    </location>
</feature>
<feature type="chain" id="PRO_5004107312" evidence="1">
    <location>
        <begin position="22"/>
        <end position="118"/>
    </location>
</feature>
<dbReference type="HOGENOM" id="CLU_2183502_0_0_1"/>
<feature type="signal peptide" evidence="1">
    <location>
        <begin position="1"/>
        <end position="21"/>
    </location>
</feature>
<evidence type="ECO:0000313" key="2">
    <source>
        <dbReference type="EMBL" id="CCU74487.1"/>
    </source>
</evidence>
<dbReference type="EMBL" id="CAUH01000387">
    <property type="protein sequence ID" value="CCU74487.1"/>
    <property type="molecule type" value="Genomic_DNA"/>
</dbReference>
<comment type="caution">
    <text evidence="2">The sequence shown here is derived from an EMBL/GenBank/DDBJ whole genome shotgun (WGS) entry which is preliminary data.</text>
</comment>
<keyword evidence="3" id="KW-1185">Reference proteome</keyword>
<evidence type="ECO:0000256" key="1">
    <source>
        <dbReference type="SAM" id="SignalP"/>
    </source>
</evidence>
<dbReference type="AlphaFoldDB" id="N1J9C5"/>
<organism evidence="2 3">
    <name type="scientific">Blumeria graminis f. sp. hordei (strain DH14)</name>
    <name type="common">Barley powdery mildew</name>
    <name type="synonym">Oidium monilioides f. sp. hordei</name>
    <dbReference type="NCBI Taxonomy" id="546991"/>
    <lineage>
        <taxon>Eukaryota</taxon>
        <taxon>Fungi</taxon>
        <taxon>Dikarya</taxon>
        <taxon>Ascomycota</taxon>
        <taxon>Pezizomycotina</taxon>
        <taxon>Leotiomycetes</taxon>
        <taxon>Erysiphales</taxon>
        <taxon>Erysiphaceae</taxon>
        <taxon>Blumeria</taxon>
        <taxon>Blumeria hordei</taxon>
    </lineage>
</organism>
<dbReference type="OrthoDB" id="3605355at2759"/>
<name>N1J9C5_BLUG1</name>
<gene>
    <name evidence="2" type="ORF">BGHDH14_bgh03730</name>
</gene>
<dbReference type="SMR" id="N1J9C5"/>
<dbReference type="PDB" id="8OXK">
    <property type="method" value="X-ray"/>
    <property type="resolution" value="1.37 A"/>
    <property type="chains" value="A=22-118"/>
</dbReference>
<keyword evidence="4" id="KW-0002">3D-structure</keyword>
<evidence type="ECO:0007829" key="4">
    <source>
        <dbReference type="PDB" id="8OXK"/>
    </source>
</evidence>
<proteinExistence type="evidence at protein level"/>
<accession>N1J9C5</accession>
<reference evidence="2 3" key="1">
    <citation type="journal article" date="2010" name="Science">
        <title>Genome expansion and gene loss in powdery mildew fungi reveal tradeoffs in extreme parasitism.</title>
        <authorList>
            <person name="Spanu P.D."/>
            <person name="Abbott J.C."/>
            <person name="Amselem J."/>
            <person name="Burgis T.A."/>
            <person name="Soanes D.M."/>
            <person name="Stueber K."/>
            <person name="Ver Loren van Themaat E."/>
            <person name="Brown J.K.M."/>
            <person name="Butcher S.A."/>
            <person name="Gurr S.J."/>
            <person name="Lebrun M.-H."/>
            <person name="Ridout C.J."/>
            <person name="Schulze-Lefert P."/>
            <person name="Talbot N.J."/>
            <person name="Ahmadinejad N."/>
            <person name="Ametz C."/>
            <person name="Barton G.R."/>
            <person name="Benjdia M."/>
            <person name="Bidzinski P."/>
            <person name="Bindschedler L.V."/>
            <person name="Both M."/>
            <person name="Brewer M.T."/>
            <person name="Cadle-Davidson L."/>
            <person name="Cadle-Davidson M.M."/>
            <person name="Collemare J."/>
            <person name="Cramer R."/>
            <person name="Frenkel O."/>
            <person name="Godfrey D."/>
            <person name="Harriman J."/>
            <person name="Hoede C."/>
            <person name="King B.C."/>
            <person name="Klages S."/>
            <person name="Kleemann J."/>
            <person name="Knoll D."/>
            <person name="Koti P.S."/>
            <person name="Kreplak J."/>
            <person name="Lopez-Ruiz F.J."/>
            <person name="Lu X."/>
            <person name="Maekawa T."/>
            <person name="Mahanil S."/>
            <person name="Micali C."/>
            <person name="Milgroom M.G."/>
            <person name="Montana G."/>
            <person name="Noir S."/>
            <person name="O'Connell R.J."/>
            <person name="Oberhaensli S."/>
            <person name="Parlange F."/>
            <person name="Pedersen C."/>
            <person name="Quesneville H."/>
            <person name="Reinhardt R."/>
            <person name="Rott M."/>
            <person name="Sacristan S."/>
            <person name="Schmidt S.M."/>
            <person name="Schoen M."/>
            <person name="Skamnioti P."/>
            <person name="Sommer H."/>
            <person name="Stephens A."/>
            <person name="Takahara H."/>
            <person name="Thordal-Christensen H."/>
            <person name="Vigouroux M."/>
            <person name="Wessling R."/>
            <person name="Wicker T."/>
            <person name="Panstruga R."/>
        </authorList>
    </citation>
    <scope>NUCLEOTIDE SEQUENCE [LARGE SCALE GENOMIC DNA]</scope>
    <source>
        <strain evidence="2">DH14</strain>
    </source>
</reference>
<sequence length="118" mass="13563">MKTFIPKLAIVLFSLVVPALADGWTCAGSDFDGDQVRGQARHWVDQQKTKFSDFQTHDGVQLCHFELGEGNQLTQSITGFRAYCDEPGDVYNVRYWDVSSRTWVLCTHYDIDFESDYR</sequence>
<evidence type="ECO:0000313" key="3">
    <source>
        <dbReference type="Proteomes" id="UP000015441"/>
    </source>
</evidence>
<protein>
    <submittedName>
        <fullName evidence="2">CSEP0141 putative effector protein</fullName>
    </submittedName>
</protein>